<name>A0A3M6X3T1_HORWE</name>
<comment type="caution">
    <text evidence="9">The sequence shown here is derived from an EMBL/GenBank/DDBJ whole genome shotgun (WGS) entry which is preliminary data.</text>
</comment>
<dbReference type="GO" id="GO:0005673">
    <property type="term" value="C:transcription factor TFIIE complex"/>
    <property type="evidence" value="ECO:0007669"/>
    <property type="project" value="InterPro"/>
</dbReference>
<feature type="region of interest" description="Disordered" evidence="7">
    <location>
        <begin position="152"/>
        <end position="196"/>
    </location>
</feature>
<proteinExistence type="predicted"/>
<comment type="function">
    <text evidence="6">Recruits TFIIH to the initiation complex and stimulates the RNA polymerase II C-terminal domain kinase and DNA-dependent ATPase activities of TFIIH. Both TFIIH and TFIIE are required for promoter clearance by RNA polymerase.</text>
</comment>
<dbReference type="InterPro" id="IPR003166">
    <property type="entry name" value="TFIIE_bsu_DNA-bd"/>
</dbReference>
<feature type="domain" description="TFIIE beta" evidence="8">
    <location>
        <begin position="187"/>
        <end position="277"/>
    </location>
</feature>
<feature type="compositionally biased region" description="Low complexity" evidence="7">
    <location>
        <begin position="155"/>
        <end position="190"/>
    </location>
</feature>
<feature type="compositionally biased region" description="Basic residues" evidence="7">
    <location>
        <begin position="410"/>
        <end position="425"/>
    </location>
</feature>
<protein>
    <recommendedName>
        <fullName evidence="8">TFIIE beta domain-containing protein</fullName>
    </recommendedName>
</protein>
<dbReference type="GO" id="GO:0006367">
    <property type="term" value="P:transcription initiation at RNA polymerase II promoter"/>
    <property type="evidence" value="ECO:0007669"/>
    <property type="project" value="InterPro"/>
</dbReference>
<evidence type="ECO:0000256" key="3">
    <source>
        <dbReference type="ARBA" id="ARBA00023125"/>
    </source>
</evidence>
<gene>
    <name evidence="9" type="ORF">D0869_03964</name>
</gene>
<keyword evidence="2" id="KW-0805">Transcription regulation</keyword>
<dbReference type="GO" id="GO:0003677">
    <property type="term" value="F:DNA binding"/>
    <property type="evidence" value="ECO:0007669"/>
    <property type="project" value="UniProtKB-KW"/>
</dbReference>
<comment type="subcellular location">
    <subcellularLocation>
        <location evidence="1">Nucleus</location>
    </subcellularLocation>
</comment>
<dbReference type="InterPro" id="IPR040501">
    <property type="entry name" value="TFA2_Winged_2"/>
</dbReference>
<dbReference type="PANTHER" id="PTHR12716:SF8">
    <property type="entry name" value="TRANSCRIPTION INITIATION FACTOR IIE SUBUNIT BETA"/>
    <property type="match status" value="1"/>
</dbReference>
<evidence type="ECO:0000256" key="6">
    <source>
        <dbReference type="ARBA" id="ARBA00025581"/>
    </source>
</evidence>
<reference evidence="9 10" key="1">
    <citation type="journal article" date="2018" name="BMC Genomics">
        <title>Genomic evidence for intraspecific hybridization in a clonal and extremely halotolerant yeast.</title>
        <authorList>
            <person name="Gostincar C."/>
            <person name="Stajich J.E."/>
            <person name="Zupancic J."/>
            <person name="Zalar P."/>
            <person name="Gunde-Cimerman N."/>
        </authorList>
    </citation>
    <scope>NUCLEOTIDE SEQUENCE [LARGE SCALE GENOMIC DNA]</scope>
    <source>
        <strain evidence="9 10">EXF-6656</strain>
    </source>
</reference>
<dbReference type="OrthoDB" id="5323195at2759"/>
<evidence type="ECO:0000256" key="5">
    <source>
        <dbReference type="ARBA" id="ARBA00023242"/>
    </source>
</evidence>
<keyword evidence="4" id="KW-0804">Transcription</keyword>
<evidence type="ECO:0000256" key="2">
    <source>
        <dbReference type="ARBA" id="ARBA00023015"/>
    </source>
</evidence>
<dbReference type="Pfam" id="PF18121">
    <property type="entry name" value="TFA2_Winged_2"/>
    <property type="match status" value="1"/>
</dbReference>
<dbReference type="PROSITE" id="PS51351">
    <property type="entry name" value="TFIIE_BETA_C"/>
    <property type="match status" value="1"/>
</dbReference>
<organism evidence="9 10">
    <name type="scientific">Hortaea werneckii</name>
    <name type="common">Black yeast</name>
    <name type="synonym">Cladosporium werneckii</name>
    <dbReference type="NCBI Taxonomy" id="91943"/>
    <lineage>
        <taxon>Eukaryota</taxon>
        <taxon>Fungi</taxon>
        <taxon>Dikarya</taxon>
        <taxon>Ascomycota</taxon>
        <taxon>Pezizomycotina</taxon>
        <taxon>Dothideomycetes</taxon>
        <taxon>Dothideomycetidae</taxon>
        <taxon>Mycosphaerellales</taxon>
        <taxon>Teratosphaeriaceae</taxon>
        <taxon>Hortaea</taxon>
    </lineage>
</organism>
<dbReference type="EMBL" id="QWIJ01000233">
    <property type="protein sequence ID" value="RMX85250.1"/>
    <property type="molecule type" value="Genomic_DNA"/>
</dbReference>
<dbReference type="AlphaFoldDB" id="A0A3M6X3T1"/>
<dbReference type="Proteomes" id="UP000281245">
    <property type="component" value="Unassembled WGS sequence"/>
</dbReference>
<evidence type="ECO:0000256" key="4">
    <source>
        <dbReference type="ARBA" id="ARBA00023163"/>
    </source>
</evidence>
<dbReference type="InterPro" id="IPR016656">
    <property type="entry name" value="TFIIE-bsu"/>
</dbReference>
<evidence type="ECO:0000256" key="1">
    <source>
        <dbReference type="ARBA" id="ARBA00004123"/>
    </source>
</evidence>
<evidence type="ECO:0000313" key="9">
    <source>
        <dbReference type="EMBL" id="RMX85250.1"/>
    </source>
</evidence>
<keyword evidence="3" id="KW-0238">DNA-binding</keyword>
<dbReference type="VEuPathDB" id="FungiDB:BTJ68_14902"/>
<accession>A0A3M6X3T1</accession>
<evidence type="ECO:0000259" key="8">
    <source>
        <dbReference type="PROSITE" id="PS51351"/>
    </source>
</evidence>
<feature type="region of interest" description="Disordered" evidence="7">
    <location>
        <begin position="396"/>
        <end position="443"/>
    </location>
</feature>
<evidence type="ECO:0000313" key="10">
    <source>
        <dbReference type="Proteomes" id="UP000281245"/>
    </source>
</evidence>
<keyword evidence="5" id="KW-0539">Nucleus</keyword>
<dbReference type="PANTHER" id="PTHR12716">
    <property type="entry name" value="TRANSCRIPTION INITIATION FACTOR IIE, BETA SUBUNIT"/>
    <property type="match status" value="1"/>
</dbReference>
<sequence length="443" mass="49088">MSNRAPPSGRGLCGGGPPGYGPALHDEAAFNLDCLHQGTHLDTHTGGLSITGEYRTTFSATHVHRRCDTCSEATGDLVGQLPTRSLPAWNSWLQHSGPHINHHPIIYFRLRLRHTPFYLSLRVATSTAVIMSGGLNAQYRDWQRERADAVKRNIPSSAKSSTPKPSTPKPSSNASFAAPPSSAVPESSLPQSQSVGSELMSRVVAAKDYLRDRRPAMKTLDDILSFLSIPTNEKTTKTYNMMRRALQSNERTEFIPAPESGALKKEAFRYRPMVPVSNPDELREYLVRMSLESARGLLVKDLKDGWPDCGPAIDELERQGYVLVVRNKKDNTPKLLYADDPSFYPPSRFPPSDPAAVPHVGFVDQDLKDQWAKLKLPANENDIRTELERAGITPTSQVKEVKPIGGTGRKEKKVRKEKKNAKKTNVHMAGILKDYSHKRPGGK</sequence>
<evidence type="ECO:0000256" key="7">
    <source>
        <dbReference type="SAM" id="MobiDB-lite"/>
    </source>
</evidence>
<dbReference type="GO" id="GO:0001097">
    <property type="term" value="F:TFIIH-class transcription factor complex binding"/>
    <property type="evidence" value="ECO:0007669"/>
    <property type="project" value="TreeGrafter"/>
</dbReference>